<evidence type="ECO:0000259" key="2">
    <source>
        <dbReference type="PROSITE" id="PS50885"/>
    </source>
</evidence>
<dbReference type="PROSITE" id="PS50885">
    <property type="entry name" value="HAMP"/>
    <property type="match status" value="1"/>
</dbReference>
<dbReference type="GO" id="GO:0016020">
    <property type="term" value="C:membrane"/>
    <property type="evidence" value="ECO:0007669"/>
    <property type="project" value="InterPro"/>
</dbReference>
<evidence type="ECO:0000256" key="1">
    <source>
        <dbReference type="SAM" id="MobiDB-lite"/>
    </source>
</evidence>
<comment type="caution">
    <text evidence="3">The sequence shown here is derived from an EMBL/GenBank/DDBJ whole genome shotgun (WGS) entry which is preliminary data.</text>
</comment>
<dbReference type="RefSeq" id="WP_164014928.1">
    <property type="nucleotide sequence ID" value="NZ_WUFT01000021.1"/>
</dbReference>
<dbReference type="InterPro" id="IPR003660">
    <property type="entry name" value="HAMP_dom"/>
</dbReference>
<dbReference type="Proteomes" id="UP000471753">
    <property type="component" value="Unassembled WGS sequence"/>
</dbReference>
<organism evidence="3 4">
    <name type="scientific">Rhizobium phaseoli</name>
    <dbReference type="NCBI Taxonomy" id="396"/>
    <lineage>
        <taxon>Bacteria</taxon>
        <taxon>Pseudomonadati</taxon>
        <taxon>Pseudomonadota</taxon>
        <taxon>Alphaproteobacteria</taxon>
        <taxon>Hyphomicrobiales</taxon>
        <taxon>Rhizobiaceae</taxon>
        <taxon>Rhizobium/Agrobacterium group</taxon>
        <taxon>Rhizobium</taxon>
    </lineage>
</organism>
<feature type="domain" description="HAMP" evidence="2">
    <location>
        <begin position="79"/>
        <end position="131"/>
    </location>
</feature>
<accession>A0A7K3UK04</accession>
<evidence type="ECO:0000313" key="4">
    <source>
        <dbReference type="Proteomes" id="UP000471753"/>
    </source>
</evidence>
<sequence length="191" mass="20596">MVETTNGPGLNGVYQGRVSEDPDSIEARTDLNDQKARFSAEIAALATAVQGGDLTQRMKADYADTDLSRSAAILNELIMSIGDNLSDFNDAMAALAHGDLHGGMRDKPRGAFGQLQKNFNLALATIRTVLGERGSDQFADKATRFRRMLAGFRSNGVASEIRVSDEESRPIPSPPHDLWLKLADALDGFSA</sequence>
<evidence type="ECO:0000313" key="3">
    <source>
        <dbReference type="EMBL" id="NEJ74013.1"/>
    </source>
</evidence>
<feature type="region of interest" description="Disordered" evidence="1">
    <location>
        <begin position="1"/>
        <end position="22"/>
    </location>
</feature>
<proteinExistence type="predicted"/>
<dbReference type="Gene3D" id="1.20.120.1530">
    <property type="match status" value="1"/>
</dbReference>
<dbReference type="AlphaFoldDB" id="A0A7K3UK04"/>
<protein>
    <submittedName>
        <fullName evidence="3">Chemotaxis protein</fullName>
    </submittedName>
</protein>
<dbReference type="GO" id="GO:0007165">
    <property type="term" value="P:signal transduction"/>
    <property type="evidence" value="ECO:0007669"/>
    <property type="project" value="InterPro"/>
</dbReference>
<name>A0A7K3UK04_9HYPH</name>
<dbReference type="EMBL" id="WUFT01000021">
    <property type="protein sequence ID" value="NEJ74013.1"/>
    <property type="molecule type" value="Genomic_DNA"/>
</dbReference>
<reference evidence="3 4" key="1">
    <citation type="submission" date="2019-12" db="EMBL/GenBank/DDBJ databases">
        <title>Rhizobium genotypes associated with high levels of biological nitrogen fixation by grain legumes in a temperate-maritime cropping system.</title>
        <authorList>
            <person name="Maluk M."/>
            <person name="Francesc Ferrando Molina F."/>
            <person name="Lopez Del Egido L."/>
            <person name="Lafos M."/>
            <person name="Langarica-Fuentes A."/>
            <person name="Gebre Yohannes G."/>
            <person name="Young M.W."/>
            <person name="Martin P."/>
            <person name="Gantlett R."/>
            <person name="Kenicer G."/>
            <person name="Hawes C."/>
            <person name="Begg G.S."/>
            <person name="Quilliam R.S."/>
            <person name="Squire G.R."/>
            <person name="Poole P.S."/>
            <person name="Young P.W."/>
            <person name="Iannetta P.M."/>
            <person name="James E.K."/>
        </authorList>
    </citation>
    <scope>NUCLEOTIDE SEQUENCE [LARGE SCALE GENOMIC DNA]</scope>
    <source>
        <strain evidence="3 4">JHI366</strain>
    </source>
</reference>
<gene>
    <name evidence="3" type="ORF">GR197_26330</name>
</gene>